<keyword evidence="2" id="KW-1185">Reference proteome</keyword>
<reference evidence="2" key="1">
    <citation type="submission" date="2016-10" db="EMBL/GenBank/DDBJ databases">
        <authorList>
            <person name="Varghese N."/>
            <person name="Submissions S."/>
        </authorList>
    </citation>
    <scope>NUCLEOTIDE SEQUENCE [LARGE SCALE GENOMIC DNA]</scope>
    <source>
        <strain evidence="2">DSM 45422</strain>
    </source>
</reference>
<dbReference type="Proteomes" id="UP000198921">
    <property type="component" value="Unassembled WGS sequence"/>
</dbReference>
<accession>A0A1H3B826</accession>
<gene>
    <name evidence="1" type="ORF">SAMN05660209_00339</name>
</gene>
<dbReference type="SUPFAM" id="SSF109854">
    <property type="entry name" value="DinB/YfiT-like putative metalloenzymes"/>
    <property type="match status" value="1"/>
</dbReference>
<dbReference type="AlphaFoldDB" id="A0A1H3B826"/>
<organism evidence="1 2">
    <name type="scientific">Geodermatophilus africanus</name>
    <dbReference type="NCBI Taxonomy" id="1137993"/>
    <lineage>
        <taxon>Bacteria</taxon>
        <taxon>Bacillati</taxon>
        <taxon>Actinomycetota</taxon>
        <taxon>Actinomycetes</taxon>
        <taxon>Geodermatophilales</taxon>
        <taxon>Geodermatophilaceae</taxon>
        <taxon>Geodermatophilus</taxon>
    </lineage>
</organism>
<dbReference type="STRING" id="1137993.SAMN05660209_00339"/>
<evidence type="ECO:0000313" key="2">
    <source>
        <dbReference type="Proteomes" id="UP000198921"/>
    </source>
</evidence>
<sequence>MTPEDDRTEPPLTGDKGTLLTGFLRLYRQTLAWKCAGLTPQQLATRAVPTSELTLLGLVRHLAAVETGWLVGFGGLPDDLWPDMVRDRDEQFRVDPGTVTQDDVDAAWATWHAVTEAVGTVVDRLPLDTADRPWRRDDEFSLRWILLHLVEEYARHNGHADLLREAVDGVTGE</sequence>
<dbReference type="InterPro" id="IPR007061">
    <property type="entry name" value="MST-like"/>
</dbReference>
<evidence type="ECO:0000313" key="1">
    <source>
        <dbReference type="EMBL" id="SDX38112.1"/>
    </source>
</evidence>
<evidence type="ECO:0008006" key="3">
    <source>
        <dbReference type="Google" id="ProtNLM"/>
    </source>
</evidence>
<dbReference type="InterPro" id="IPR034660">
    <property type="entry name" value="DinB/YfiT-like"/>
</dbReference>
<proteinExistence type="predicted"/>
<dbReference type="RefSeq" id="WP_211516965.1">
    <property type="nucleotide sequence ID" value="NZ_FNOT01000001.1"/>
</dbReference>
<dbReference type="Gene3D" id="1.20.120.450">
    <property type="entry name" value="dinb family like domain"/>
    <property type="match status" value="1"/>
</dbReference>
<dbReference type="EMBL" id="FNOT01000001">
    <property type="protein sequence ID" value="SDX38112.1"/>
    <property type="molecule type" value="Genomic_DNA"/>
</dbReference>
<dbReference type="Pfam" id="PF04978">
    <property type="entry name" value="MST"/>
    <property type="match status" value="1"/>
</dbReference>
<protein>
    <recommendedName>
        <fullName evidence="3">DinB superfamily protein</fullName>
    </recommendedName>
</protein>
<name>A0A1H3B826_9ACTN</name>